<reference evidence="2" key="1">
    <citation type="journal article" date="2014" name="Proc. Natl. Acad. Sci. U.S.A.">
        <title>Extensive sampling of basidiomycete genomes demonstrates inadequacy of the white-rot/brown-rot paradigm for wood decay fungi.</title>
        <authorList>
            <person name="Riley R."/>
            <person name="Salamov A.A."/>
            <person name="Brown D.W."/>
            <person name="Nagy L.G."/>
            <person name="Floudas D."/>
            <person name="Held B.W."/>
            <person name="Levasseur A."/>
            <person name="Lombard V."/>
            <person name="Morin E."/>
            <person name="Otillar R."/>
            <person name="Lindquist E.A."/>
            <person name="Sun H."/>
            <person name="LaButti K.M."/>
            <person name="Schmutz J."/>
            <person name="Jabbour D."/>
            <person name="Luo H."/>
            <person name="Baker S.E."/>
            <person name="Pisabarro A.G."/>
            <person name="Walton J.D."/>
            <person name="Blanchette R.A."/>
            <person name="Henrissat B."/>
            <person name="Martin F."/>
            <person name="Cullen D."/>
            <person name="Hibbett D.S."/>
            <person name="Grigoriev I.V."/>
        </authorList>
    </citation>
    <scope>NUCLEOTIDE SEQUENCE [LARGE SCALE GENOMIC DNA]</scope>
    <source>
        <strain evidence="2">CBS 339.88</strain>
    </source>
</reference>
<name>A0A067SEU8_GALM3</name>
<dbReference type="HOGENOM" id="CLU_2097055_0_0_1"/>
<dbReference type="Proteomes" id="UP000027222">
    <property type="component" value="Unassembled WGS sequence"/>
</dbReference>
<proteinExistence type="predicted"/>
<organism evidence="1 2">
    <name type="scientific">Galerina marginata (strain CBS 339.88)</name>
    <dbReference type="NCBI Taxonomy" id="685588"/>
    <lineage>
        <taxon>Eukaryota</taxon>
        <taxon>Fungi</taxon>
        <taxon>Dikarya</taxon>
        <taxon>Basidiomycota</taxon>
        <taxon>Agaricomycotina</taxon>
        <taxon>Agaricomycetes</taxon>
        <taxon>Agaricomycetidae</taxon>
        <taxon>Agaricales</taxon>
        <taxon>Agaricineae</taxon>
        <taxon>Strophariaceae</taxon>
        <taxon>Galerina</taxon>
    </lineage>
</organism>
<evidence type="ECO:0000313" key="2">
    <source>
        <dbReference type="Proteomes" id="UP000027222"/>
    </source>
</evidence>
<sequence>MNHVSHTSCRQETASGIQNSTHLLPPVAPASELLPETTQVRRTDAVLKSLLPHFYFGLKNASLYITCTLLSSSPTFGVSTYGLYFSQRKTYTGPLLRNHLHPLAIALGVGLGVPEV</sequence>
<protein>
    <submittedName>
        <fullName evidence="1">Uncharacterized protein</fullName>
    </submittedName>
</protein>
<dbReference type="AlphaFoldDB" id="A0A067SEU8"/>
<dbReference type="EMBL" id="KL142402">
    <property type="protein sequence ID" value="KDR69426.1"/>
    <property type="molecule type" value="Genomic_DNA"/>
</dbReference>
<keyword evidence="2" id="KW-1185">Reference proteome</keyword>
<gene>
    <name evidence="1" type="ORF">GALMADRAFT_920384</name>
</gene>
<evidence type="ECO:0000313" key="1">
    <source>
        <dbReference type="EMBL" id="KDR69426.1"/>
    </source>
</evidence>
<accession>A0A067SEU8</accession>